<dbReference type="Pfam" id="PF02082">
    <property type="entry name" value="Rrf2"/>
    <property type="match status" value="1"/>
</dbReference>
<reference evidence="2 3" key="1">
    <citation type="journal article" date="2021" name="Nat. Commun.">
        <title>Isolation of a member of the candidate phylum Atribacteria reveals a unique cell membrane structure.</title>
        <authorList>
            <person name="Taiki K."/>
            <person name="Nobu M.K."/>
            <person name="Kusada H."/>
            <person name="Meng X.-Y."/>
            <person name="Hosoki N."/>
            <person name="Uematsu K."/>
            <person name="Yoshioka H."/>
            <person name="Kamagata Y."/>
            <person name="Tamaki H."/>
        </authorList>
    </citation>
    <scope>NUCLEOTIDE SEQUENCE [LARGE SCALE GENOMIC DNA]</scope>
    <source>
        <strain evidence="2 3">RT761</strain>
    </source>
</reference>
<keyword evidence="1" id="KW-0238">DNA-binding</keyword>
<dbReference type="EMBL" id="CP065383">
    <property type="protein sequence ID" value="QPM66990.1"/>
    <property type="molecule type" value="Genomic_DNA"/>
</dbReference>
<dbReference type="GO" id="GO:0003700">
    <property type="term" value="F:DNA-binding transcription factor activity"/>
    <property type="evidence" value="ECO:0007669"/>
    <property type="project" value="TreeGrafter"/>
</dbReference>
<dbReference type="PANTHER" id="PTHR33221">
    <property type="entry name" value="WINGED HELIX-TURN-HELIX TRANSCRIPTIONAL REGULATOR, RRF2 FAMILY"/>
    <property type="match status" value="1"/>
</dbReference>
<dbReference type="PROSITE" id="PS51197">
    <property type="entry name" value="HTH_RRF2_2"/>
    <property type="match status" value="1"/>
</dbReference>
<dbReference type="KEGG" id="alam:RT761_00177"/>
<accession>A0A7T1F1Q2</accession>
<organism evidence="2 3">
    <name type="scientific">Atribacter laminatus</name>
    <dbReference type="NCBI Taxonomy" id="2847778"/>
    <lineage>
        <taxon>Bacteria</taxon>
        <taxon>Pseudomonadati</taxon>
        <taxon>Atribacterota</taxon>
        <taxon>Atribacteria</taxon>
        <taxon>Atribacterales</taxon>
        <taxon>Atribacteraceae</taxon>
        <taxon>Atribacter</taxon>
    </lineage>
</organism>
<dbReference type="GO" id="GO:0005829">
    <property type="term" value="C:cytosol"/>
    <property type="evidence" value="ECO:0007669"/>
    <property type="project" value="TreeGrafter"/>
</dbReference>
<dbReference type="AlphaFoldDB" id="A0A7T1F1Q2"/>
<dbReference type="SUPFAM" id="SSF46785">
    <property type="entry name" value="Winged helix' DNA-binding domain"/>
    <property type="match status" value="1"/>
</dbReference>
<dbReference type="RefSeq" id="WP_218112216.1">
    <property type="nucleotide sequence ID" value="NZ_CP065383.1"/>
</dbReference>
<dbReference type="InterPro" id="IPR036390">
    <property type="entry name" value="WH_DNA-bd_sf"/>
</dbReference>
<gene>
    <name evidence="2" type="primary">cymR_1</name>
    <name evidence="2" type="ORF">RT761_00177</name>
</gene>
<dbReference type="Gene3D" id="1.10.10.10">
    <property type="entry name" value="Winged helix-like DNA-binding domain superfamily/Winged helix DNA-binding domain"/>
    <property type="match status" value="1"/>
</dbReference>
<evidence type="ECO:0000313" key="2">
    <source>
        <dbReference type="EMBL" id="QPM66990.1"/>
    </source>
</evidence>
<sequence length="138" mass="15903">MKISTRARYGLRLLVDLAEHSGKDPVKLKDISRRQNISLNYLRQLIMPLESNNIVRSIRGNRGGYLLGKKPEEINLLDIMNLLEGPMNLVDCVHNKNLCQISDTCPTRKIWVEISEKMEQSLSQRSLKDLMENNEILN</sequence>
<dbReference type="InterPro" id="IPR036388">
    <property type="entry name" value="WH-like_DNA-bd_sf"/>
</dbReference>
<dbReference type="InterPro" id="IPR000944">
    <property type="entry name" value="Tscrpt_reg_Rrf2"/>
</dbReference>
<keyword evidence="3" id="KW-1185">Reference proteome</keyword>
<dbReference type="Proteomes" id="UP000594463">
    <property type="component" value="Chromosome"/>
</dbReference>
<dbReference type="NCBIfam" id="TIGR00738">
    <property type="entry name" value="rrf2_super"/>
    <property type="match status" value="1"/>
</dbReference>
<evidence type="ECO:0000313" key="3">
    <source>
        <dbReference type="Proteomes" id="UP000594463"/>
    </source>
</evidence>
<proteinExistence type="predicted"/>
<protein>
    <submittedName>
        <fullName evidence="2">HTH-type transcriptional regulator CymR</fullName>
    </submittedName>
</protein>
<name>A0A7T1F1Q2_ATRLM</name>
<evidence type="ECO:0000256" key="1">
    <source>
        <dbReference type="ARBA" id="ARBA00023125"/>
    </source>
</evidence>
<dbReference type="GO" id="GO:0003677">
    <property type="term" value="F:DNA binding"/>
    <property type="evidence" value="ECO:0007669"/>
    <property type="project" value="UniProtKB-KW"/>
</dbReference>
<dbReference type="PANTHER" id="PTHR33221:SF5">
    <property type="entry name" value="HTH-TYPE TRANSCRIPTIONAL REGULATOR ISCR"/>
    <property type="match status" value="1"/>
</dbReference>